<dbReference type="InterPro" id="IPR045087">
    <property type="entry name" value="Cu-oxidase_fam"/>
</dbReference>
<proteinExistence type="predicted"/>
<dbReference type="Pfam" id="PF07731">
    <property type="entry name" value="Cu-oxidase_2"/>
    <property type="match status" value="1"/>
</dbReference>
<dbReference type="FunFam" id="2.60.40.420:FF:000033">
    <property type="entry name" value="Ceruloplasmin"/>
    <property type="match status" value="1"/>
</dbReference>
<dbReference type="InterPro" id="IPR002355">
    <property type="entry name" value="Cu_oxidase_Cu_BS"/>
</dbReference>
<evidence type="ECO:0000256" key="1">
    <source>
        <dbReference type="ARBA" id="ARBA00013107"/>
    </source>
</evidence>
<dbReference type="GO" id="GO:0005886">
    <property type="term" value="C:plasma membrane"/>
    <property type="evidence" value="ECO:0007669"/>
    <property type="project" value="TreeGrafter"/>
</dbReference>
<dbReference type="GO" id="GO:0005507">
    <property type="term" value="F:copper ion binding"/>
    <property type="evidence" value="ECO:0007669"/>
    <property type="project" value="InterPro"/>
</dbReference>
<dbReference type="InterPro" id="IPR033138">
    <property type="entry name" value="Cu_oxidase_CS"/>
</dbReference>
<evidence type="ECO:0000256" key="3">
    <source>
        <dbReference type="ARBA" id="ARBA00023002"/>
    </source>
</evidence>
<dbReference type="SUPFAM" id="SSF49503">
    <property type="entry name" value="Cupredoxins"/>
    <property type="match status" value="3"/>
</dbReference>
<dbReference type="AlphaFoldDB" id="A0A8C4Q089"/>
<dbReference type="OMA" id="WHIMTIG"/>
<keyword evidence="2" id="KW-0479">Metal-binding</keyword>
<dbReference type="GeneTree" id="ENSGT00940000155866"/>
<protein>
    <recommendedName>
        <fullName evidence="1">ferroxidase</fullName>
        <ecNumber evidence="1">1.16.3.1</ecNumber>
    </recommendedName>
</protein>
<dbReference type="PROSITE" id="PS00080">
    <property type="entry name" value="MULTICOPPER_OXIDASE2"/>
    <property type="match status" value="1"/>
</dbReference>
<dbReference type="Gene3D" id="2.60.40.420">
    <property type="entry name" value="Cupredoxins - blue copper proteins"/>
    <property type="match status" value="3"/>
</dbReference>
<organism evidence="6 7">
    <name type="scientific">Eptatretus burgeri</name>
    <name type="common">Inshore hagfish</name>
    <dbReference type="NCBI Taxonomy" id="7764"/>
    <lineage>
        <taxon>Eukaryota</taxon>
        <taxon>Metazoa</taxon>
        <taxon>Chordata</taxon>
        <taxon>Craniata</taxon>
        <taxon>Vertebrata</taxon>
        <taxon>Cyclostomata</taxon>
        <taxon>Myxini</taxon>
        <taxon>Myxiniformes</taxon>
        <taxon>Myxinidae</taxon>
        <taxon>Eptatretinae</taxon>
        <taxon>Eptatretus</taxon>
    </lineage>
</organism>
<dbReference type="PANTHER" id="PTHR11709">
    <property type="entry name" value="MULTI-COPPER OXIDASE"/>
    <property type="match status" value="1"/>
</dbReference>
<dbReference type="Ensembl" id="ENSEBUT00000008597.1">
    <property type="protein sequence ID" value="ENSEBUP00000008105.1"/>
    <property type="gene ID" value="ENSEBUG00000005240.1"/>
</dbReference>
<feature type="region of interest" description="Disordered" evidence="4">
    <location>
        <begin position="286"/>
        <end position="319"/>
    </location>
</feature>
<dbReference type="InterPro" id="IPR008972">
    <property type="entry name" value="Cupredoxin"/>
</dbReference>
<evidence type="ECO:0000256" key="4">
    <source>
        <dbReference type="SAM" id="MobiDB-lite"/>
    </source>
</evidence>
<dbReference type="PANTHER" id="PTHR11709:SF504">
    <property type="entry name" value="PLASTOCYANIN-LIKE DOMAIN-CONTAINING PROTEIN"/>
    <property type="match status" value="1"/>
</dbReference>
<evidence type="ECO:0000259" key="5">
    <source>
        <dbReference type="Pfam" id="PF07731"/>
    </source>
</evidence>
<feature type="compositionally biased region" description="Acidic residues" evidence="4">
    <location>
        <begin position="292"/>
        <end position="310"/>
    </location>
</feature>
<dbReference type="InterPro" id="IPR011706">
    <property type="entry name" value="Cu-oxidase_C"/>
</dbReference>
<reference evidence="6" key="1">
    <citation type="submission" date="2025-05" db="UniProtKB">
        <authorList>
            <consortium name="Ensembl"/>
        </authorList>
    </citation>
    <scope>IDENTIFICATION</scope>
</reference>
<evidence type="ECO:0000313" key="7">
    <source>
        <dbReference type="Proteomes" id="UP000694388"/>
    </source>
</evidence>
<dbReference type="PROSITE" id="PS00079">
    <property type="entry name" value="MULTICOPPER_OXIDASE1"/>
    <property type="match status" value="1"/>
</dbReference>
<evidence type="ECO:0000313" key="6">
    <source>
        <dbReference type="Ensembl" id="ENSEBUP00000008055.1"/>
    </source>
</evidence>
<dbReference type="Ensembl" id="ENSEBUT00000008547.1">
    <property type="protein sequence ID" value="ENSEBUP00000008055.1"/>
    <property type="gene ID" value="ENSEBUG00000005240.1"/>
</dbReference>
<keyword evidence="7" id="KW-1185">Reference proteome</keyword>
<dbReference type="GO" id="GO:0006826">
    <property type="term" value="P:iron ion transport"/>
    <property type="evidence" value="ECO:0007669"/>
    <property type="project" value="TreeGrafter"/>
</dbReference>
<name>A0A8C4Q089_EPTBU</name>
<evidence type="ECO:0000256" key="2">
    <source>
        <dbReference type="ARBA" id="ARBA00022723"/>
    </source>
</evidence>
<feature type="domain" description="Plastocyanin-like" evidence="5">
    <location>
        <begin position="424"/>
        <end position="530"/>
    </location>
</feature>
<dbReference type="EC" id="1.16.3.1" evidence="1"/>
<accession>A0A8C4Q089</accession>
<dbReference type="GO" id="GO:0004322">
    <property type="term" value="F:ferroxidase activity"/>
    <property type="evidence" value="ECO:0007669"/>
    <property type="project" value="UniProtKB-EC"/>
</dbReference>
<sequence length="535" mass="61120">MNGYMFGTLSGLEMCKGDRVSWHLLGLGSEADIHSFFIFGNPITRSGRRHDSTSIFPHTSLTLLMEAKAVGDFGIVCRTMTHFTEGMKHRYHVALCGGRLDPPPPHNIPTRRVYLAAVEIDWDYAPSRKWELGRHNMTMEESYGHAFLARGDTTIGSVYKKAVYREYTDETFTERVQRGPKEEHLGILGPVLEAEVGERLEVVFKNMASRPYNIHAHGVYEQEDSCHIPPVYPGNTTTYRWFIAEWWGPTENDPDCLTWAYYSTVNPNKDLHSGLIGPVVTCKKGKLHRESGEDEDGDEDDDDDDDDDDDSHQRGGRPGWAQKIRRFRGKGWALGRSIHHQRGLALGHRNPIDRDNIHIRRRWWDLKTLRRSRREARGVVAGADRAFALLFMVFDENHSWYLRENINRFCGTPSAVDMEDEDFMESNKMHGINGLMYGNLHGLVMHAGENVDWYLLGMGDEIDIHTAHFHGQGFTYQVLGHAHRADVFDLFPLTFETVRMVPENVGSWLLHCHVADHIHGGMETVYTVLEGQHAE</sequence>
<dbReference type="Proteomes" id="UP000694388">
    <property type="component" value="Unplaced"/>
</dbReference>
<keyword evidence="3" id="KW-0560">Oxidoreductase</keyword>